<reference evidence="11" key="1">
    <citation type="submission" date="2025-08" db="UniProtKB">
        <authorList>
            <consortium name="Ensembl"/>
        </authorList>
    </citation>
    <scope>IDENTIFICATION</scope>
</reference>
<feature type="region of interest" description="Disordered" evidence="9">
    <location>
        <begin position="1"/>
        <end position="22"/>
    </location>
</feature>
<dbReference type="GeneID" id="115559602"/>
<proteinExistence type="predicted"/>
<dbReference type="PANTHER" id="PTHR24406">
    <property type="entry name" value="TRANSCRIPTIONAL REPRESSOR CTCFL-RELATED"/>
    <property type="match status" value="1"/>
</dbReference>
<feature type="coiled-coil region" evidence="8">
    <location>
        <begin position="47"/>
        <end position="74"/>
    </location>
</feature>
<dbReference type="PROSITE" id="PS50157">
    <property type="entry name" value="ZINC_FINGER_C2H2_2"/>
    <property type="match status" value="2"/>
</dbReference>
<dbReference type="InterPro" id="IPR058950">
    <property type="entry name" value="Zf-C2H2_ZNF451_5th"/>
</dbReference>
<dbReference type="OMA" id="RCSLCHQ"/>
<keyword evidence="6" id="KW-0539">Nucleus</keyword>
<keyword evidence="5" id="KW-0862">Zinc</keyword>
<accession>A0A8C5FW30</accession>
<keyword evidence="3" id="KW-0677">Repeat</keyword>
<feature type="domain" description="C2H2-type" evidence="10">
    <location>
        <begin position="601"/>
        <end position="629"/>
    </location>
</feature>
<feature type="domain" description="C2H2-type" evidence="10">
    <location>
        <begin position="149"/>
        <end position="180"/>
    </location>
</feature>
<feature type="region of interest" description="Disordered" evidence="9">
    <location>
        <begin position="670"/>
        <end position="709"/>
    </location>
</feature>
<keyword evidence="4 7" id="KW-0863">Zinc-finger</keyword>
<feature type="region of interest" description="Disordered" evidence="9">
    <location>
        <begin position="127"/>
        <end position="146"/>
    </location>
</feature>
<dbReference type="PROSITE" id="PS00028">
    <property type="entry name" value="ZINC_FINGER_C2H2_1"/>
    <property type="match status" value="8"/>
</dbReference>
<dbReference type="GeneTree" id="ENSGT00940000166866"/>
<evidence type="ECO:0000256" key="7">
    <source>
        <dbReference type="PROSITE-ProRule" id="PRU00042"/>
    </source>
</evidence>
<evidence type="ECO:0000256" key="8">
    <source>
        <dbReference type="SAM" id="Coils"/>
    </source>
</evidence>
<evidence type="ECO:0000313" key="11">
    <source>
        <dbReference type="Ensembl" id="ENSGMOP00000065805.1"/>
    </source>
</evidence>
<keyword evidence="2" id="KW-0479">Metal-binding</keyword>
<evidence type="ECO:0000256" key="5">
    <source>
        <dbReference type="ARBA" id="ARBA00022833"/>
    </source>
</evidence>
<dbReference type="AlphaFoldDB" id="A0A8C5FW30"/>
<evidence type="ECO:0000256" key="9">
    <source>
        <dbReference type="SAM" id="MobiDB-lite"/>
    </source>
</evidence>
<dbReference type="RefSeq" id="XP_030234415.1">
    <property type="nucleotide sequence ID" value="XM_030378555.1"/>
</dbReference>
<dbReference type="InterPro" id="IPR050888">
    <property type="entry name" value="ZnF_C2H2-type_TF"/>
</dbReference>
<dbReference type="InterPro" id="IPR058156">
    <property type="entry name" value="Znf-C2H2_ZNF451"/>
</dbReference>
<evidence type="ECO:0000256" key="2">
    <source>
        <dbReference type="ARBA" id="ARBA00022723"/>
    </source>
</evidence>
<evidence type="ECO:0000256" key="1">
    <source>
        <dbReference type="ARBA" id="ARBA00004123"/>
    </source>
</evidence>
<feature type="compositionally biased region" description="Acidic residues" evidence="9">
    <location>
        <begin position="1"/>
        <end position="15"/>
    </location>
</feature>
<feature type="region of interest" description="Disordered" evidence="9">
    <location>
        <begin position="395"/>
        <end position="430"/>
    </location>
</feature>
<feature type="region of interest" description="Disordered" evidence="9">
    <location>
        <begin position="542"/>
        <end position="564"/>
    </location>
</feature>
<dbReference type="Proteomes" id="UP000694546">
    <property type="component" value="Chromosome 15"/>
</dbReference>
<evidence type="ECO:0000259" key="10">
    <source>
        <dbReference type="PROSITE" id="PS50157"/>
    </source>
</evidence>
<dbReference type="GO" id="GO:0008270">
    <property type="term" value="F:zinc ion binding"/>
    <property type="evidence" value="ECO:0007669"/>
    <property type="project" value="UniProtKB-KW"/>
</dbReference>
<reference evidence="11" key="2">
    <citation type="submission" date="2025-09" db="UniProtKB">
        <authorList>
            <consortium name="Ensembl"/>
        </authorList>
    </citation>
    <scope>IDENTIFICATION</scope>
</reference>
<organism evidence="11 12">
    <name type="scientific">Gadus morhua</name>
    <name type="common">Atlantic cod</name>
    <dbReference type="NCBI Taxonomy" id="8049"/>
    <lineage>
        <taxon>Eukaryota</taxon>
        <taxon>Metazoa</taxon>
        <taxon>Chordata</taxon>
        <taxon>Craniata</taxon>
        <taxon>Vertebrata</taxon>
        <taxon>Euteleostomi</taxon>
        <taxon>Actinopterygii</taxon>
        <taxon>Neopterygii</taxon>
        <taxon>Teleostei</taxon>
        <taxon>Neoteleostei</taxon>
        <taxon>Acanthomorphata</taxon>
        <taxon>Zeiogadaria</taxon>
        <taxon>Gadariae</taxon>
        <taxon>Gadiformes</taxon>
        <taxon>Gadoidei</taxon>
        <taxon>Gadidae</taxon>
        <taxon>Gadus</taxon>
    </lineage>
</organism>
<dbReference type="Gene3D" id="3.30.160.60">
    <property type="entry name" value="Classic Zinc Finger"/>
    <property type="match status" value="1"/>
</dbReference>
<evidence type="ECO:0000256" key="3">
    <source>
        <dbReference type="ARBA" id="ARBA00022737"/>
    </source>
</evidence>
<sequence>MSSSMEEDEEADEEVQFVSEASHRPVLDFIDIPSDSDEDRGLSEVIEDTIERQKAQVNSTLDRLMRRVAAEKRERADKCKAFKEKQMSQRAHGRHELACAATERTDYDAKRCVDMWLKMPGVRPGVVNGGRGMGRPQRGSFPSGSTSKHTCPVVNCGKVFDNIPLIEGHLKRFDHSPCDPSIHLKGSPSNVFACVVCTRRFDTHGAWLLHLQSKVSSSDPGGHDMSQTCQTIVCFACPACYLLFSLRDECLQHMAAKKHYTHALGMIKDSKARALPVPIPSSAKSRLIDLCSGVDFNVRCSDCRKVLTSHQEAQAHFNVCCRQGRAVSEAEKTVVQMMRRLLPRGQCSPCCELFLSQGELESHRESTRHAVEVNPTAETAVLQFCRFSEIQRARRAKERGGPSAPPPQRKRADVGGHSAPAKRQRLDSAADGDAGATTLAWVCECGLHFSQEAAAKTHLMAANEVFHLCGVCGKRMGDLSITRLHMCRFHGGAHLANFLYHCRRCKVDMPRYEDILSHVADAHGGGHGYFVEREVPLERVVPDAKPSTSGTGGRSKAPAAPPPEPAPCPTWMCRMCEETFGTEAEVGRHCGDVANHSFQRFVCGHCPQKFFKESTVRRHCRSEHGGERVAVAYFCGLCDSMQFEREEEFTEHYERLHSKDYYRVDDHGGGGSAAGGARSGEHGSGDDAPTQSESPAAPSPCPCMGSEKGDDERKALFTRCVKKLSAEGRCRYVCAPCAVTVASFARIKTHVATTHPGLNLAKTFDVVCSACLETFESVPTFHEHFHSEHCLLAPCRGRGRSAASTPDSIPDALEVKPDLKGAGDVILAKVLGMDDGAKDGAAQEGDSDEELIRALALSEAEAKPSTGEADVDLEQALAISVSQTRASPDLEEALQRSLLEF</sequence>
<dbReference type="InterPro" id="IPR058949">
    <property type="entry name" value="Zf-C2H2_ZNF451_1st"/>
</dbReference>
<gene>
    <name evidence="11" type="primary">znf451</name>
</gene>
<dbReference type="SMART" id="SM00355">
    <property type="entry name" value="ZnF_C2H2"/>
    <property type="match status" value="11"/>
</dbReference>
<dbReference type="Pfam" id="PF23103">
    <property type="entry name" value="Zf-C2H2_ZNF451_5th"/>
    <property type="match status" value="1"/>
</dbReference>
<name>A0A8C5FW30_GADMO</name>
<dbReference type="Pfam" id="PF23108">
    <property type="entry name" value="Zf-C2H2_ZNF451"/>
    <property type="match status" value="1"/>
</dbReference>
<evidence type="ECO:0000256" key="4">
    <source>
        <dbReference type="ARBA" id="ARBA00022771"/>
    </source>
</evidence>
<evidence type="ECO:0000313" key="12">
    <source>
        <dbReference type="Proteomes" id="UP000694546"/>
    </source>
</evidence>
<keyword evidence="8" id="KW-0175">Coiled coil</keyword>
<protein>
    <submittedName>
        <fullName evidence="11">Zinc finger protein 451</fullName>
    </submittedName>
</protein>
<dbReference type="InterPro" id="IPR013087">
    <property type="entry name" value="Znf_C2H2_type"/>
</dbReference>
<evidence type="ECO:0000256" key="6">
    <source>
        <dbReference type="ARBA" id="ARBA00023242"/>
    </source>
</evidence>
<keyword evidence="12" id="KW-1185">Reference proteome</keyword>
<comment type="subcellular location">
    <subcellularLocation>
        <location evidence="1">Nucleus</location>
    </subcellularLocation>
</comment>
<dbReference type="Ensembl" id="ENSGMOT00000062388.1">
    <property type="protein sequence ID" value="ENSGMOP00000065805.1"/>
    <property type="gene ID" value="ENSGMOG00000024844.1"/>
</dbReference>
<dbReference type="Pfam" id="PF23101">
    <property type="entry name" value="Zf-C2H2_ZNF451_1st"/>
    <property type="match status" value="1"/>
</dbReference>